<dbReference type="AlphaFoldDB" id="A0A2D2AWG1"/>
<name>A0A2D2AWG1_9CAUL</name>
<protein>
    <submittedName>
        <fullName evidence="2">Uncharacterized protein</fullName>
    </submittedName>
</protein>
<accession>A0A2D2AWG1</accession>
<evidence type="ECO:0000256" key="1">
    <source>
        <dbReference type="SAM" id="MobiDB-lite"/>
    </source>
</evidence>
<dbReference type="RefSeq" id="WP_099621609.1">
    <property type="nucleotide sequence ID" value="NZ_CP024201.1"/>
</dbReference>
<dbReference type="OrthoDB" id="7187376at2"/>
<organism evidence="2 3">
    <name type="scientific">Caulobacter mirabilis</name>
    <dbReference type="NCBI Taxonomy" id="69666"/>
    <lineage>
        <taxon>Bacteria</taxon>
        <taxon>Pseudomonadati</taxon>
        <taxon>Pseudomonadota</taxon>
        <taxon>Alphaproteobacteria</taxon>
        <taxon>Caulobacterales</taxon>
        <taxon>Caulobacteraceae</taxon>
        <taxon>Caulobacter</taxon>
    </lineage>
</organism>
<dbReference type="Proteomes" id="UP000228945">
    <property type="component" value="Chromosome"/>
</dbReference>
<evidence type="ECO:0000313" key="3">
    <source>
        <dbReference type="Proteomes" id="UP000228945"/>
    </source>
</evidence>
<feature type="region of interest" description="Disordered" evidence="1">
    <location>
        <begin position="89"/>
        <end position="108"/>
    </location>
</feature>
<sequence length="251" mass="26814">MLGVAVLGGACLFSATGWGDDVDGVPSTAFLAGAPTHDDPDALVHTGRWAENLETPPLAGGPPISPPIETLAAATPSPQPSIERRALASTPPGDLRRAAFQPTRPAPTARLEMRTDAEAIPALPLAAPPAERGFDARRLLLRIGPPPQDRGKGRWFVFAAGSGEAFGLNLIRDPIQGWRRGGWSVERLAEYGKAQVGLGWRQGDRQVALSVARRETGAYGISREDTVVGVNFTISGQPPQKVRFEQRLPRR</sequence>
<dbReference type="EMBL" id="CP024201">
    <property type="protein sequence ID" value="ATQ42352.1"/>
    <property type="molecule type" value="Genomic_DNA"/>
</dbReference>
<gene>
    <name evidence="2" type="ORF">CSW64_07960</name>
</gene>
<dbReference type="KEGG" id="cmb:CSW64_07960"/>
<reference evidence="2 3" key="1">
    <citation type="submission" date="2017-10" db="EMBL/GenBank/DDBJ databases">
        <title>Genome sequence of Caulobacter mirabilis FWC38.</title>
        <authorList>
            <person name="Fiebig A."/>
            <person name="Crosson S."/>
        </authorList>
    </citation>
    <scope>NUCLEOTIDE SEQUENCE [LARGE SCALE GENOMIC DNA]</scope>
    <source>
        <strain evidence="2 3">FWC 38</strain>
    </source>
</reference>
<evidence type="ECO:0000313" key="2">
    <source>
        <dbReference type="EMBL" id="ATQ42352.1"/>
    </source>
</evidence>
<proteinExistence type="predicted"/>
<keyword evidence="3" id="KW-1185">Reference proteome</keyword>